<protein>
    <submittedName>
        <fullName evidence="1">Uncharacterized protein</fullName>
    </submittedName>
</protein>
<sequence>MTGWSGPVGTLCRVEEVYRASGRKPVAHPRYPAVVAAYHQRLVSGEPLLVGWYRQRAGARVTVAVSTTAASDDHPSALVFPPGTRGSPIDADGLRADLESMPWWVPVAGVVDALVPALHPDHSAEPPPGLERSLLAAWHGPFAWLLLAEAVSGEDMDREAAWLADQESTAAITPPTPKTW</sequence>
<dbReference type="RefSeq" id="WP_143073355.1">
    <property type="nucleotide sequence ID" value="NZ_FOGI01000002.1"/>
</dbReference>
<accession>A0A1H9MQX9</accession>
<reference evidence="2" key="1">
    <citation type="submission" date="2016-10" db="EMBL/GenBank/DDBJ databases">
        <authorList>
            <person name="Varghese N."/>
            <person name="Submissions S."/>
        </authorList>
    </citation>
    <scope>NUCLEOTIDE SEQUENCE [LARGE SCALE GENOMIC DNA]</scope>
    <source>
        <strain evidence="2">DSM 44260</strain>
    </source>
</reference>
<evidence type="ECO:0000313" key="2">
    <source>
        <dbReference type="Proteomes" id="UP000199051"/>
    </source>
</evidence>
<dbReference type="Proteomes" id="UP000199051">
    <property type="component" value="Unassembled WGS sequence"/>
</dbReference>
<proteinExistence type="predicted"/>
<name>A0A1H9MQX9_9PSEU</name>
<organism evidence="1 2">
    <name type="scientific">Actinokineospora terrae</name>
    <dbReference type="NCBI Taxonomy" id="155974"/>
    <lineage>
        <taxon>Bacteria</taxon>
        <taxon>Bacillati</taxon>
        <taxon>Actinomycetota</taxon>
        <taxon>Actinomycetes</taxon>
        <taxon>Pseudonocardiales</taxon>
        <taxon>Pseudonocardiaceae</taxon>
        <taxon>Actinokineospora</taxon>
    </lineage>
</organism>
<keyword evidence="2" id="KW-1185">Reference proteome</keyword>
<dbReference type="EMBL" id="FOGI01000002">
    <property type="protein sequence ID" value="SER25877.1"/>
    <property type="molecule type" value="Genomic_DNA"/>
</dbReference>
<gene>
    <name evidence="1" type="ORF">SAMN04487818_102279</name>
</gene>
<dbReference type="STRING" id="155974.SAMN04487818_102279"/>
<dbReference type="AlphaFoldDB" id="A0A1H9MQX9"/>
<evidence type="ECO:0000313" key="1">
    <source>
        <dbReference type="EMBL" id="SER25877.1"/>
    </source>
</evidence>